<gene>
    <name evidence="2" type="ORF">ABMA27_010539</name>
</gene>
<dbReference type="SUPFAM" id="SSF56219">
    <property type="entry name" value="DNase I-like"/>
    <property type="match status" value="1"/>
</dbReference>
<dbReference type="Proteomes" id="UP001549920">
    <property type="component" value="Unassembled WGS sequence"/>
</dbReference>
<name>A0ABR3H620_LOXSC</name>
<reference evidence="2 3" key="1">
    <citation type="submission" date="2024-06" db="EMBL/GenBank/DDBJ databases">
        <title>A chromosome-level genome assembly of beet webworm, Loxostege sticticalis.</title>
        <authorList>
            <person name="Zhang Y."/>
        </authorList>
    </citation>
    <scope>NUCLEOTIDE SEQUENCE [LARGE SCALE GENOMIC DNA]</scope>
    <source>
        <strain evidence="2">AQ026</strain>
        <tissue evidence="2">Whole body</tissue>
    </source>
</reference>
<organism evidence="2 3">
    <name type="scientific">Loxostege sticticalis</name>
    <name type="common">Beet webworm moth</name>
    <dbReference type="NCBI Taxonomy" id="481309"/>
    <lineage>
        <taxon>Eukaryota</taxon>
        <taxon>Metazoa</taxon>
        <taxon>Ecdysozoa</taxon>
        <taxon>Arthropoda</taxon>
        <taxon>Hexapoda</taxon>
        <taxon>Insecta</taxon>
        <taxon>Pterygota</taxon>
        <taxon>Neoptera</taxon>
        <taxon>Endopterygota</taxon>
        <taxon>Lepidoptera</taxon>
        <taxon>Glossata</taxon>
        <taxon>Ditrysia</taxon>
        <taxon>Pyraloidea</taxon>
        <taxon>Crambidae</taxon>
        <taxon>Pyraustinae</taxon>
        <taxon>Loxostege</taxon>
    </lineage>
</organism>
<dbReference type="Pfam" id="PF14529">
    <property type="entry name" value="Exo_endo_phos_2"/>
    <property type="match status" value="1"/>
</dbReference>
<evidence type="ECO:0000313" key="3">
    <source>
        <dbReference type="Proteomes" id="UP001549920"/>
    </source>
</evidence>
<proteinExistence type="predicted"/>
<accession>A0ABR3H620</accession>
<dbReference type="PANTHER" id="PTHR47510">
    <property type="entry name" value="REVERSE TRANSCRIPTASE DOMAIN-CONTAINING PROTEIN"/>
    <property type="match status" value="1"/>
</dbReference>
<dbReference type="Gene3D" id="3.60.10.10">
    <property type="entry name" value="Endonuclease/exonuclease/phosphatase"/>
    <property type="match status" value="1"/>
</dbReference>
<dbReference type="PANTHER" id="PTHR47510:SF3">
    <property type="entry name" value="ENDO_EXONUCLEASE_PHOSPHATASE DOMAIN-CONTAINING PROTEIN"/>
    <property type="match status" value="1"/>
</dbReference>
<evidence type="ECO:0000313" key="2">
    <source>
        <dbReference type="EMBL" id="KAL0860232.1"/>
    </source>
</evidence>
<feature type="domain" description="Endonuclease/exonuclease/phosphatase" evidence="1">
    <location>
        <begin position="3"/>
        <end position="139"/>
    </location>
</feature>
<sequence>MWSIIQIYSPTEQSTISEIESFYSTLNAAIKEHAHKNCIIMGDFNAQIGTPRKGEDIVLGPYSKGKRTRNGDKLMELAFENHMKIMNSHFKKRDTRRWTWISPDGRYKNEIDYFLTNRPKLFDDCGTIANLNFKSNHRMLRASLNISTALKSNRPFKAKSKTSNKPENIATTKEKLRSITEESFGNLSTQQKYNIFHEALTARDETSNQDKSKAKAYISEKTKRLLEKRSKSIATANKTKSIRDQIGKLSKEINTQLRKDREHHRLNTFESYIKKTGGIKKAIKVLSDKNNWIPNMKDQQNKTRTKRSDILSIATNFYENLYASKRQLGITDLSNNESVPPIREEEIQNAIKTQKKGKAPGPDDITNELLFECRNYIAPILKHIFNDILNTENIPYLQNFR</sequence>
<keyword evidence="3" id="KW-1185">Reference proteome</keyword>
<comment type="caution">
    <text evidence="2">The sequence shown here is derived from an EMBL/GenBank/DDBJ whole genome shotgun (WGS) entry which is preliminary data.</text>
</comment>
<dbReference type="InterPro" id="IPR036691">
    <property type="entry name" value="Endo/exonu/phosph_ase_sf"/>
</dbReference>
<protein>
    <recommendedName>
        <fullName evidence="1">Endonuclease/exonuclease/phosphatase domain-containing protein</fullName>
    </recommendedName>
</protein>
<evidence type="ECO:0000259" key="1">
    <source>
        <dbReference type="Pfam" id="PF14529"/>
    </source>
</evidence>
<dbReference type="InterPro" id="IPR005135">
    <property type="entry name" value="Endo/exonuclease/phosphatase"/>
</dbReference>
<dbReference type="EMBL" id="JBEUOH010000026">
    <property type="protein sequence ID" value="KAL0860232.1"/>
    <property type="molecule type" value="Genomic_DNA"/>
</dbReference>